<evidence type="ECO:0000313" key="2">
    <source>
        <dbReference type="Proteomes" id="UP001056120"/>
    </source>
</evidence>
<sequence length="423" mass="49136">MESNLSSGNMISGSGGSFDLQSSMRAHHLPQTNPLNLHHQHTPQSMIHPSVHENFPLRIGTIQDCNPHNHNQTIALADFGKGERGKIAMSDEDEPSFGEDCHDTRGMNATPWQRVKWNDPMVRLLITAVSYICEDASMEYGGGSRRKYSSLQKKGKWKSISKVMAERGHFVSPQQCEDKFNDLNKRYKRLNEILGRGTSCQVVENPSLLDLMDHVPDKLKEEVRKILSSKHLHYEEMCSYHNGNRLHLPPDPELQHSLRLALRARDDHEHDGRRGSDDDDQDPYMDDHDEYDDHQHRHNHRHQGLSLDQRTVYGVGEGSSKRVKQNEGSQMKNVQADVSQEGVKSSLLQDPWLKNRLLQLEEQKIHIQAQMLELEKERFKWQRFRQKKDMELEMMRIENQKMKMENEQMVLELKRKEMSADLN</sequence>
<proteinExistence type="predicted"/>
<reference evidence="2" key="1">
    <citation type="journal article" date="2022" name="Mol. Ecol. Resour.">
        <title>The genomes of chicory, endive, great burdock and yacon provide insights into Asteraceae palaeo-polyploidization history and plant inulin production.</title>
        <authorList>
            <person name="Fan W."/>
            <person name="Wang S."/>
            <person name="Wang H."/>
            <person name="Wang A."/>
            <person name="Jiang F."/>
            <person name="Liu H."/>
            <person name="Zhao H."/>
            <person name="Xu D."/>
            <person name="Zhang Y."/>
        </authorList>
    </citation>
    <scope>NUCLEOTIDE SEQUENCE [LARGE SCALE GENOMIC DNA]</scope>
    <source>
        <strain evidence="2">cv. Yunnan</strain>
    </source>
</reference>
<dbReference type="Proteomes" id="UP001056120">
    <property type="component" value="Linkage Group LG17"/>
</dbReference>
<dbReference type="EMBL" id="CM042034">
    <property type="protein sequence ID" value="KAI3760847.1"/>
    <property type="molecule type" value="Genomic_DNA"/>
</dbReference>
<accession>A0ACB9EPU7</accession>
<gene>
    <name evidence="1" type="ORF">L1987_51247</name>
</gene>
<keyword evidence="2" id="KW-1185">Reference proteome</keyword>
<organism evidence="1 2">
    <name type="scientific">Smallanthus sonchifolius</name>
    <dbReference type="NCBI Taxonomy" id="185202"/>
    <lineage>
        <taxon>Eukaryota</taxon>
        <taxon>Viridiplantae</taxon>
        <taxon>Streptophyta</taxon>
        <taxon>Embryophyta</taxon>
        <taxon>Tracheophyta</taxon>
        <taxon>Spermatophyta</taxon>
        <taxon>Magnoliopsida</taxon>
        <taxon>eudicotyledons</taxon>
        <taxon>Gunneridae</taxon>
        <taxon>Pentapetalae</taxon>
        <taxon>asterids</taxon>
        <taxon>campanulids</taxon>
        <taxon>Asterales</taxon>
        <taxon>Asteraceae</taxon>
        <taxon>Asteroideae</taxon>
        <taxon>Heliantheae alliance</taxon>
        <taxon>Millerieae</taxon>
        <taxon>Smallanthus</taxon>
    </lineage>
</organism>
<protein>
    <submittedName>
        <fullName evidence="1">Uncharacterized protein</fullName>
    </submittedName>
</protein>
<reference evidence="1 2" key="2">
    <citation type="journal article" date="2022" name="Mol. Ecol. Resour.">
        <title>The genomes of chicory, endive, great burdock and yacon provide insights into Asteraceae paleo-polyploidization history and plant inulin production.</title>
        <authorList>
            <person name="Fan W."/>
            <person name="Wang S."/>
            <person name="Wang H."/>
            <person name="Wang A."/>
            <person name="Jiang F."/>
            <person name="Liu H."/>
            <person name="Zhao H."/>
            <person name="Xu D."/>
            <person name="Zhang Y."/>
        </authorList>
    </citation>
    <scope>NUCLEOTIDE SEQUENCE [LARGE SCALE GENOMIC DNA]</scope>
    <source>
        <strain evidence="2">cv. Yunnan</strain>
        <tissue evidence="1">Leaves</tissue>
    </source>
</reference>
<name>A0ACB9EPU7_9ASTR</name>
<comment type="caution">
    <text evidence="1">The sequence shown here is derived from an EMBL/GenBank/DDBJ whole genome shotgun (WGS) entry which is preliminary data.</text>
</comment>
<evidence type="ECO:0000313" key="1">
    <source>
        <dbReference type="EMBL" id="KAI3760847.1"/>
    </source>
</evidence>